<sequence>MKRPLKISFIALLALFIIIQFIPRGHNEGIARGGNDISKATIFPADVNIILQRSCYDCHSNHTEYPWYSKIQPVRYILDDHIRNGKKELNFTEFASYTKRRQRSRLRAIRQSLSEGSMPLSSYILIHRNAILSEKEKQRLQQWAKTAGDSLSLKN</sequence>
<evidence type="ECO:0000259" key="1">
    <source>
        <dbReference type="SMART" id="SM01235"/>
    </source>
</evidence>
<evidence type="ECO:0000313" key="3">
    <source>
        <dbReference type="Proteomes" id="UP000189739"/>
    </source>
</evidence>
<dbReference type="STRING" id="1792845.BC343_02725"/>
<dbReference type="RefSeq" id="WP_078346175.1">
    <property type="nucleotide sequence ID" value="NZ_MBTF01000001.1"/>
</dbReference>
<protein>
    <recommendedName>
        <fullName evidence="1">Haem-binding domain-containing protein</fullName>
    </recommendedName>
</protein>
<proteinExistence type="predicted"/>
<keyword evidence="3" id="KW-1185">Reference proteome</keyword>
<reference evidence="2 3" key="1">
    <citation type="submission" date="2016-07" db="EMBL/GenBank/DDBJ databases">
        <title>Genomic analysis of zinc-resistant bacterium Mucilaginibacter pedocola TBZ30.</title>
        <authorList>
            <person name="Huang J."/>
            <person name="Tang J."/>
        </authorList>
    </citation>
    <scope>NUCLEOTIDE SEQUENCE [LARGE SCALE GENOMIC DNA]</scope>
    <source>
        <strain evidence="2 3">TBZ30</strain>
    </source>
</reference>
<dbReference type="OrthoDB" id="196738at2"/>
<dbReference type="Proteomes" id="UP000189739">
    <property type="component" value="Unassembled WGS sequence"/>
</dbReference>
<dbReference type="AlphaFoldDB" id="A0A1S9PM20"/>
<evidence type="ECO:0000313" key="2">
    <source>
        <dbReference type="EMBL" id="OOQ61987.1"/>
    </source>
</evidence>
<dbReference type="SMART" id="SM01235">
    <property type="entry name" value="Haem_bd"/>
    <property type="match status" value="1"/>
</dbReference>
<feature type="domain" description="Haem-binding" evidence="1">
    <location>
        <begin position="13"/>
        <end position="148"/>
    </location>
</feature>
<gene>
    <name evidence="2" type="ORF">BC343_02725</name>
</gene>
<comment type="caution">
    <text evidence="2">The sequence shown here is derived from an EMBL/GenBank/DDBJ whole genome shotgun (WGS) entry which is preliminary data.</text>
</comment>
<name>A0A1S9PM20_9SPHI</name>
<dbReference type="EMBL" id="MBTF01000001">
    <property type="protein sequence ID" value="OOQ61987.1"/>
    <property type="molecule type" value="Genomic_DNA"/>
</dbReference>
<organism evidence="2 3">
    <name type="scientific">Mucilaginibacter pedocola</name>
    <dbReference type="NCBI Taxonomy" id="1792845"/>
    <lineage>
        <taxon>Bacteria</taxon>
        <taxon>Pseudomonadati</taxon>
        <taxon>Bacteroidota</taxon>
        <taxon>Sphingobacteriia</taxon>
        <taxon>Sphingobacteriales</taxon>
        <taxon>Sphingobacteriaceae</taxon>
        <taxon>Mucilaginibacter</taxon>
    </lineage>
</organism>
<dbReference type="InterPro" id="IPR025992">
    <property type="entry name" value="Haem-bd"/>
</dbReference>
<dbReference type="Pfam" id="PF14376">
    <property type="entry name" value="Haem_bd"/>
    <property type="match status" value="1"/>
</dbReference>
<accession>A0A1S9PM20</accession>